<comment type="caution">
    <text evidence="1">The sequence shown here is derived from an EMBL/GenBank/DDBJ whole genome shotgun (WGS) entry which is preliminary data.</text>
</comment>
<proteinExistence type="predicted"/>
<evidence type="ECO:0000313" key="1">
    <source>
        <dbReference type="EMBL" id="GAA2718880.1"/>
    </source>
</evidence>
<evidence type="ECO:0000313" key="2">
    <source>
        <dbReference type="Proteomes" id="UP001501842"/>
    </source>
</evidence>
<name>A0ABP6G8G8_9ACTN</name>
<organism evidence="1 2">
    <name type="scientific">Actinocorallia aurantiaca</name>
    <dbReference type="NCBI Taxonomy" id="46204"/>
    <lineage>
        <taxon>Bacteria</taxon>
        <taxon>Bacillati</taxon>
        <taxon>Actinomycetota</taxon>
        <taxon>Actinomycetes</taxon>
        <taxon>Streptosporangiales</taxon>
        <taxon>Thermomonosporaceae</taxon>
        <taxon>Actinocorallia</taxon>
    </lineage>
</organism>
<gene>
    <name evidence="1" type="ORF">GCM10010439_02950</name>
</gene>
<protein>
    <submittedName>
        <fullName evidence="1">Uncharacterized protein</fullName>
    </submittedName>
</protein>
<accession>A0ABP6G8G8</accession>
<sequence>MERLDVGHHALVGEGLFAVLFGDLDVAFTFHQIGDIDGGNPEAFDRVGSGHGIRREELPQTVRPLGRSPHLVTQRMTHLLDLTEDPQILGIQLRRGKQHAAMMH</sequence>
<dbReference type="EMBL" id="BAAATZ010000002">
    <property type="protein sequence ID" value="GAA2718880.1"/>
    <property type="molecule type" value="Genomic_DNA"/>
</dbReference>
<reference evidence="2" key="1">
    <citation type="journal article" date="2019" name="Int. J. Syst. Evol. Microbiol.">
        <title>The Global Catalogue of Microorganisms (GCM) 10K type strain sequencing project: providing services to taxonomists for standard genome sequencing and annotation.</title>
        <authorList>
            <consortium name="The Broad Institute Genomics Platform"/>
            <consortium name="The Broad Institute Genome Sequencing Center for Infectious Disease"/>
            <person name="Wu L."/>
            <person name="Ma J."/>
        </authorList>
    </citation>
    <scope>NUCLEOTIDE SEQUENCE [LARGE SCALE GENOMIC DNA]</scope>
    <source>
        <strain evidence="2">JCM 8201</strain>
    </source>
</reference>
<keyword evidence="2" id="KW-1185">Reference proteome</keyword>
<dbReference type="Proteomes" id="UP001501842">
    <property type="component" value="Unassembled WGS sequence"/>
</dbReference>